<evidence type="ECO:0008006" key="3">
    <source>
        <dbReference type="Google" id="ProtNLM"/>
    </source>
</evidence>
<dbReference type="Proteomes" id="UP000252378">
    <property type="component" value="Unassembled WGS sequence"/>
</dbReference>
<dbReference type="InterPro" id="IPR053139">
    <property type="entry name" value="Surface_bspA-like"/>
</dbReference>
<dbReference type="AlphaFoldDB" id="A0A367FYT6"/>
<evidence type="ECO:0000313" key="2">
    <source>
        <dbReference type="Proteomes" id="UP000252378"/>
    </source>
</evidence>
<reference evidence="1 2" key="1">
    <citation type="submission" date="2018-03" db="EMBL/GenBank/DDBJ databases">
        <title>Complete genome sequencing of Faecalibacterium prausnitzii strains isolated from the human gut.</title>
        <authorList>
            <person name="Fitzgerald B.C."/>
            <person name="Shkoporov A.N."/>
            <person name="Ross P.R."/>
            <person name="Hill C."/>
        </authorList>
    </citation>
    <scope>NUCLEOTIDE SEQUENCE [LARGE SCALE GENOMIC DNA]</scope>
    <source>
        <strain evidence="1 2">ATCC 27768</strain>
    </source>
</reference>
<dbReference type="Gene3D" id="3.80.10.10">
    <property type="entry name" value="Ribonuclease Inhibitor"/>
    <property type="match status" value="2"/>
</dbReference>
<dbReference type="InterPro" id="IPR032675">
    <property type="entry name" value="LRR_dom_sf"/>
</dbReference>
<name>A0A367FYT6_9FIRM</name>
<dbReference type="Pfam" id="PF13306">
    <property type="entry name" value="LRR_5"/>
    <property type="match status" value="2"/>
</dbReference>
<gene>
    <name evidence="1" type="ORF">C7J97_12280</name>
</gene>
<organism evidence="1 2">
    <name type="scientific">Faecalibacterium prausnitzii</name>
    <dbReference type="NCBI Taxonomy" id="853"/>
    <lineage>
        <taxon>Bacteria</taxon>
        <taxon>Bacillati</taxon>
        <taxon>Bacillota</taxon>
        <taxon>Clostridia</taxon>
        <taxon>Eubacteriales</taxon>
        <taxon>Oscillospiraceae</taxon>
        <taxon>Faecalibacterium</taxon>
    </lineage>
</organism>
<dbReference type="PANTHER" id="PTHR45661:SF3">
    <property type="entry name" value="IG-LIKE DOMAIN-CONTAINING PROTEIN"/>
    <property type="match status" value="1"/>
</dbReference>
<proteinExistence type="predicted"/>
<dbReference type="SUPFAM" id="SSF52058">
    <property type="entry name" value="L domain-like"/>
    <property type="match status" value="1"/>
</dbReference>
<dbReference type="RefSeq" id="WP_113993133.1">
    <property type="nucleotide sequence ID" value="NZ_JAWHPP010000017.1"/>
</dbReference>
<dbReference type="EMBL" id="PXUP01000020">
    <property type="protein sequence ID" value="RCH43612.1"/>
    <property type="molecule type" value="Genomic_DNA"/>
</dbReference>
<dbReference type="InterPro" id="IPR026906">
    <property type="entry name" value="LRR_5"/>
</dbReference>
<dbReference type="PANTHER" id="PTHR45661">
    <property type="entry name" value="SURFACE ANTIGEN"/>
    <property type="match status" value="1"/>
</dbReference>
<protein>
    <recommendedName>
        <fullName evidence="3">Leucine-rich repeat domain-containing protein</fullName>
    </recommendedName>
</protein>
<evidence type="ECO:0000313" key="1">
    <source>
        <dbReference type="EMBL" id="RCH43612.1"/>
    </source>
</evidence>
<accession>A0A367FYT6</accession>
<sequence length="558" mass="63480">MSEQCLALVDSVKLANKKISMDDLLDLCDEYDLSPNEVDWVTNSLSAYLSDFDENSFEDVSDDDSLDDRIDLTDISSVKILDIDSGITELPEHFFENDSDLVEIRIPDKIKSIGEFCFSKCQNLETVVIPKSVCSIQDGAFTMCPKLKRMVFLGNLPESLPASPTVLVVYGNSKKSSYISLPNNALVILINEEIKKWAHEFDNFSVVRGFAYATYSSAAFSDKVIQGNREYIAKHHEELFYYSIVRNDRIILRYLIDNNQLPEKIRSCTLDRLLYDDYRKEIEEKVQIVSNYMELHPSDVESDWGYKIDPKRNTILLQFRGHSIDCVEVPSAIKDCPVTRIGANTFSPINPSRGVIPEEVTMRREIRKIVLPTSIKKIDENAFSDCKYVTIYIPHTVESIHPNAFGSRVTMSRIRLVVEKGSCAEHFAVDNKVYYYYDYPEYDQSVNFIIYRALEKKRRKKKTSDDDNGPFQNGLDVIITKEDSTPFSKSALQVSAEGYGVIGSVGLPQTINQLPARLLGEKFFCVDADYLSGIIDDKMNAKILEAYPEYAVCTLLKK</sequence>
<comment type="caution">
    <text evidence="1">The sequence shown here is derived from an EMBL/GenBank/DDBJ whole genome shotgun (WGS) entry which is preliminary data.</text>
</comment>